<dbReference type="Proteomes" id="UP000198287">
    <property type="component" value="Unassembled WGS sequence"/>
</dbReference>
<feature type="chain" id="PRO_5012330269" evidence="2">
    <location>
        <begin position="23"/>
        <end position="371"/>
    </location>
</feature>
<sequence>MFPFKVIFLLALVTFLTRISDALPPEPVGPYYGFPYKPSVAKNLIIPSTSYGKCEAGKSYTISSIEDLKKHEAELQCVFAIGLTPSKVPVGPLPGGLLLFLNSRLAPVNPTLVGLLWHGYFAFKADCTKNSAQVVVGFHNVLNNRAIVPGLFTVGRLQGNFAPGEYEDGKPSLLIDFTQDLNKMCPEYAEFVTKNKDSLPTSVKGLTNFYPANQLLDAWRLVGINAKDGGKILLGKIYVRDIFRSDKQLATAAFVYMLSYDEGLNPEYRGETVTLLGSDFDFMFPGGVDLIVKLLPLDNFLSRPIATLTNLGLEARTFLVNIWQGILGKPNMRRYCTLILPVVVTLLMVCLSSFEGFGGMCKSCKDWHGEE</sequence>
<comment type="caution">
    <text evidence="3">The sequence shown here is derived from an EMBL/GenBank/DDBJ whole genome shotgun (WGS) entry which is preliminary data.</text>
</comment>
<reference evidence="3 4" key="1">
    <citation type="submission" date="2015-12" db="EMBL/GenBank/DDBJ databases">
        <title>The genome of Folsomia candida.</title>
        <authorList>
            <person name="Faddeeva A."/>
            <person name="Derks M.F."/>
            <person name="Anvar Y."/>
            <person name="Smit S."/>
            <person name="Van Straalen N."/>
            <person name="Roelofs D."/>
        </authorList>
    </citation>
    <scope>NUCLEOTIDE SEQUENCE [LARGE SCALE GENOMIC DNA]</scope>
    <source>
        <strain evidence="3 4">VU population</strain>
        <tissue evidence="3">Whole body</tissue>
    </source>
</reference>
<evidence type="ECO:0000313" key="3">
    <source>
        <dbReference type="EMBL" id="OXA47745.1"/>
    </source>
</evidence>
<keyword evidence="1" id="KW-1133">Transmembrane helix</keyword>
<organism evidence="3 4">
    <name type="scientific">Folsomia candida</name>
    <name type="common">Springtail</name>
    <dbReference type="NCBI Taxonomy" id="158441"/>
    <lineage>
        <taxon>Eukaryota</taxon>
        <taxon>Metazoa</taxon>
        <taxon>Ecdysozoa</taxon>
        <taxon>Arthropoda</taxon>
        <taxon>Hexapoda</taxon>
        <taxon>Collembola</taxon>
        <taxon>Entomobryomorpha</taxon>
        <taxon>Isotomoidea</taxon>
        <taxon>Isotomidae</taxon>
        <taxon>Proisotominae</taxon>
        <taxon>Folsomia</taxon>
    </lineage>
</organism>
<proteinExistence type="predicted"/>
<keyword evidence="4" id="KW-1185">Reference proteome</keyword>
<evidence type="ECO:0000256" key="1">
    <source>
        <dbReference type="SAM" id="Phobius"/>
    </source>
</evidence>
<name>A0A226DQF8_FOLCA</name>
<dbReference type="EMBL" id="LNIX01000012">
    <property type="protein sequence ID" value="OXA47745.1"/>
    <property type="molecule type" value="Genomic_DNA"/>
</dbReference>
<dbReference type="AlphaFoldDB" id="A0A226DQF8"/>
<keyword evidence="1" id="KW-0812">Transmembrane</keyword>
<feature type="signal peptide" evidence="2">
    <location>
        <begin position="1"/>
        <end position="22"/>
    </location>
</feature>
<evidence type="ECO:0000256" key="2">
    <source>
        <dbReference type="SAM" id="SignalP"/>
    </source>
</evidence>
<feature type="transmembrane region" description="Helical" evidence="1">
    <location>
        <begin position="338"/>
        <end position="357"/>
    </location>
</feature>
<evidence type="ECO:0000313" key="4">
    <source>
        <dbReference type="Proteomes" id="UP000198287"/>
    </source>
</evidence>
<keyword evidence="2" id="KW-0732">Signal</keyword>
<protein>
    <submittedName>
        <fullName evidence="3">Uncharacterized protein</fullName>
    </submittedName>
</protein>
<gene>
    <name evidence="3" type="ORF">Fcan01_17172</name>
</gene>
<accession>A0A226DQF8</accession>
<keyword evidence="1" id="KW-0472">Membrane</keyword>